<name>A0A4Q6XMT2_9SPHI</name>
<feature type="transmembrane region" description="Helical" evidence="13">
    <location>
        <begin position="190"/>
        <end position="211"/>
    </location>
</feature>
<keyword evidence="4" id="KW-0597">Phosphoprotein</keyword>
<dbReference type="Proteomes" id="UP000292855">
    <property type="component" value="Unassembled WGS sequence"/>
</dbReference>
<dbReference type="GO" id="GO:0046983">
    <property type="term" value="F:protein dimerization activity"/>
    <property type="evidence" value="ECO:0007669"/>
    <property type="project" value="InterPro"/>
</dbReference>
<keyword evidence="11" id="KW-0902">Two-component regulatory system</keyword>
<feature type="transmembrane region" description="Helical" evidence="13">
    <location>
        <begin position="15"/>
        <end position="33"/>
    </location>
</feature>
<keyword evidence="12 13" id="KW-0472">Membrane</keyword>
<evidence type="ECO:0000256" key="5">
    <source>
        <dbReference type="ARBA" id="ARBA00022679"/>
    </source>
</evidence>
<evidence type="ECO:0000256" key="7">
    <source>
        <dbReference type="ARBA" id="ARBA00022741"/>
    </source>
</evidence>
<evidence type="ECO:0000256" key="13">
    <source>
        <dbReference type="SAM" id="Phobius"/>
    </source>
</evidence>
<gene>
    <name evidence="16" type="ORF">EWE74_20820</name>
</gene>
<sequence>MKKSVEGKLFKKFTSRYIIALSIIAFLTIASQWRIQQHLSRSLDDSHVINFTARLRTHSQTLSKTALMLQNGYDYENSKKEFLNTLRQWEKVQKSLEDGNKFLELPTYNLGEIKELFELVSHPRNEMMLAAEHIIAIIDTTTSANPTLLRPYVETILNNEQSYLLGMDLIVFEYDRFARERISRLKDTDYIMCGVLLLTITLEVLFIFYPLSIYIRRVVIGLVKSEKRSTQLSEKLQEAHVAMEHSYNEIREINFALDKATYLVKIDPEGKILYANEKYGHVTRYTMSQLRDKFIFYNNTTASECIIYEHIRHPKKRFEVWQDEIFDYASDGSGFWLDVTLIPVFDKMGSLYQYLVIANDITKRKNAERENRLLIEEKLKRETQDKHIRSFAIINGQEKERKRVATEIHDGIGQMLTSLRMKLEQIADENSDKSADMLAVNSMLHKLIIETRRICADLLPSVLEDFGLLSAIEDLIKTCKDADRSISFVLESNIGQKILSPELEVTLYRIMQESLNNIIKHAEATLVEIYVDTSQDFLNLIVKDNGSGFYFEENHLYDPNRTRKMNGLKGMKERAELLGGIFTLDTEPGKGTTVVLEIPC</sequence>
<dbReference type="InterPro" id="IPR050482">
    <property type="entry name" value="Sensor_HK_TwoCompSys"/>
</dbReference>
<evidence type="ECO:0000259" key="15">
    <source>
        <dbReference type="PROSITE" id="PS50113"/>
    </source>
</evidence>
<dbReference type="Pfam" id="PF02518">
    <property type="entry name" value="HATPase_c"/>
    <property type="match status" value="1"/>
</dbReference>
<dbReference type="SUPFAM" id="SSF55785">
    <property type="entry name" value="PYP-like sensor domain (PAS domain)"/>
    <property type="match status" value="1"/>
</dbReference>
<evidence type="ECO:0000256" key="3">
    <source>
        <dbReference type="ARBA" id="ARBA00012438"/>
    </source>
</evidence>
<evidence type="ECO:0000256" key="8">
    <source>
        <dbReference type="ARBA" id="ARBA00022777"/>
    </source>
</evidence>
<dbReference type="Gene3D" id="1.20.5.1930">
    <property type="match status" value="1"/>
</dbReference>
<feature type="domain" description="PAC" evidence="15">
    <location>
        <begin position="319"/>
        <end position="373"/>
    </location>
</feature>
<evidence type="ECO:0000256" key="2">
    <source>
        <dbReference type="ARBA" id="ARBA00004141"/>
    </source>
</evidence>
<dbReference type="RefSeq" id="WP_130143591.1">
    <property type="nucleotide sequence ID" value="NZ_SGIT01000007.1"/>
</dbReference>
<dbReference type="Gene3D" id="3.30.450.20">
    <property type="entry name" value="PAS domain"/>
    <property type="match status" value="1"/>
</dbReference>
<dbReference type="NCBIfam" id="TIGR00229">
    <property type="entry name" value="sensory_box"/>
    <property type="match status" value="1"/>
</dbReference>
<evidence type="ECO:0000256" key="12">
    <source>
        <dbReference type="ARBA" id="ARBA00023136"/>
    </source>
</evidence>
<dbReference type="Pfam" id="PF07730">
    <property type="entry name" value="HisKA_3"/>
    <property type="match status" value="1"/>
</dbReference>
<keyword evidence="9" id="KW-0067">ATP-binding</keyword>
<dbReference type="InterPro" id="IPR005467">
    <property type="entry name" value="His_kinase_dom"/>
</dbReference>
<dbReference type="InterPro" id="IPR000700">
    <property type="entry name" value="PAS-assoc_C"/>
</dbReference>
<keyword evidence="10 13" id="KW-1133">Transmembrane helix</keyword>
<keyword evidence="6 13" id="KW-0812">Transmembrane</keyword>
<evidence type="ECO:0000256" key="10">
    <source>
        <dbReference type="ARBA" id="ARBA00022989"/>
    </source>
</evidence>
<dbReference type="CDD" id="cd00130">
    <property type="entry name" value="PAS"/>
    <property type="match status" value="1"/>
</dbReference>
<dbReference type="GO" id="GO:0000155">
    <property type="term" value="F:phosphorelay sensor kinase activity"/>
    <property type="evidence" value="ECO:0007669"/>
    <property type="project" value="InterPro"/>
</dbReference>
<dbReference type="InterPro" id="IPR035965">
    <property type="entry name" value="PAS-like_dom_sf"/>
</dbReference>
<dbReference type="InterPro" id="IPR036890">
    <property type="entry name" value="HATPase_C_sf"/>
</dbReference>
<comment type="catalytic activity">
    <reaction evidence="1">
        <text>ATP + protein L-histidine = ADP + protein N-phospho-L-histidine.</text>
        <dbReference type="EC" id="2.7.13.3"/>
    </reaction>
</comment>
<accession>A0A4Q6XMT2</accession>
<dbReference type="EC" id="2.7.13.3" evidence="3"/>
<evidence type="ECO:0000313" key="17">
    <source>
        <dbReference type="Proteomes" id="UP000292855"/>
    </source>
</evidence>
<dbReference type="EMBL" id="SGIT01000007">
    <property type="protein sequence ID" value="RZF57467.1"/>
    <property type="molecule type" value="Genomic_DNA"/>
</dbReference>
<dbReference type="InterPro" id="IPR000014">
    <property type="entry name" value="PAS"/>
</dbReference>
<keyword evidence="5" id="KW-0808">Transferase</keyword>
<dbReference type="Gene3D" id="3.30.565.10">
    <property type="entry name" value="Histidine kinase-like ATPase, C-terminal domain"/>
    <property type="match status" value="1"/>
</dbReference>
<feature type="domain" description="Histidine kinase" evidence="14">
    <location>
        <begin position="407"/>
        <end position="600"/>
    </location>
</feature>
<evidence type="ECO:0000256" key="6">
    <source>
        <dbReference type="ARBA" id="ARBA00022692"/>
    </source>
</evidence>
<dbReference type="Pfam" id="PF13426">
    <property type="entry name" value="PAS_9"/>
    <property type="match status" value="1"/>
</dbReference>
<evidence type="ECO:0000256" key="1">
    <source>
        <dbReference type="ARBA" id="ARBA00000085"/>
    </source>
</evidence>
<organism evidence="16 17">
    <name type="scientific">Sphingobacterium corticibacterium</name>
    <dbReference type="NCBI Taxonomy" id="2484746"/>
    <lineage>
        <taxon>Bacteria</taxon>
        <taxon>Pseudomonadati</taxon>
        <taxon>Bacteroidota</taxon>
        <taxon>Sphingobacteriia</taxon>
        <taxon>Sphingobacteriales</taxon>
        <taxon>Sphingobacteriaceae</taxon>
        <taxon>Sphingobacterium</taxon>
    </lineage>
</organism>
<reference evidence="16 17" key="1">
    <citation type="submission" date="2019-02" db="EMBL/GenBank/DDBJ databases">
        <authorList>
            <person name="Li Y."/>
        </authorList>
    </citation>
    <scope>NUCLEOTIDE SEQUENCE [LARGE SCALE GENOMIC DNA]</scope>
    <source>
        <strain evidence="16 17">30C10-4-7</strain>
    </source>
</reference>
<dbReference type="OrthoDB" id="5401121at2"/>
<keyword evidence="7" id="KW-0547">Nucleotide-binding</keyword>
<dbReference type="InterPro" id="IPR029095">
    <property type="entry name" value="NarX-like_N"/>
</dbReference>
<evidence type="ECO:0000313" key="16">
    <source>
        <dbReference type="EMBL" id="RZF57467.1"/>
    </source>
</evidence>
<comment type="subcellular location">
    <subcellularLocation>
        <location evidence="2">Membrane</location>
        <topology evidence="2">Multi-pass membrane protein</topology>
    </subcellularLocation>
</comment>
<dbReference type="PROSITE" id="PS50113">
    <property type="entry name" value="PAC"/>
    <property type="match status" value="1"/>
</dbReference>
<evidence type="ECO:0000256" key="9">
    <source>
        <dbReference type="ARBA" id="ARBA00022840"/>
    </source>
</evidence>
<dbReference type="PROSITE" id="PS50109">
    <property type="entry name" value="HIS_KIN"/>
    <property type="match status" value="1"/>
</dbReference>
<dbReference type="GO" id="GO:0016020">
    <property type="term" value="C:membrane"/>
    <property type="evidence" value="ECO:0007669"/>
    <property type="project" value="InterPro"/>
</dbReference>
<evidence type="ECO:0000259" key="14">
    <source>
        <dbReference type="PROSITE" id="PS50109"/>
    </source>
</evidence>
<dbReference type="PANTHER" id="PTHR24421:SF10">
    <property type="entry name" value="NITRATE_NITRITE SENSOR PROTEIN NARQ"/>
    <property type="match status" value="1"/>
</dbReference>
<dbReference type="SMART" id="SM00387">
    <property type="entry name" value="HATPase_c"/>
    <property type="match status" value="1"/>
</dbReference>
<dbReference type="AlphaFoldDB" id="A0A4Q6XMT2"/>
<protein>
    <recommendedName>
        <fullName evidence="3">histidine kinase</fullName>
        <ecNumber evidence="3">2.7.13.3</ecNumber>
    </recommendedName>
</protein>
<dbReference type="Pfam" id="PF13675">
    <property type="entry name" value="PilJ"/>
    <property type="match status" value="1"/>
</dbReference>
<proteinExistence type="predicted"/>
<evidence type="ECO:0000256" key="4">
    <source>
        <dbReference type="ARBA" id="ARBA00022553"/>
    </source>
</evidence>
<dbReference type="GO" id="GO:0005524">
    <property type="term" value="F:ATP binding"/>
    <property type="evidence" value="ECO:0007669"/>
    <property type="project" value="UniProtKB-KW"/>
</dbReference>
<dbReference type="PANTHER" id="PTHR24421">
    <property type="entry name" value="NITRATE/NITRITE SENSOR PROTEIN NARX-RELATED"/>
    <property type="match status" value="1"/>
</dbReference>
<evidence type="ECO:0000256" key="11">
    <source>
        <dbReference type="ARBA" id="ARBA00023012"/>
    </source>
</evidence>
<dbReference type="InterPro" id="IPR003594">
    <property type="entry name" value="HATPase_dom"/>
</dbReference>
<keyword evidence="8" id="KW-0418">Kinase</keyword>
<dbReference type="CDD" id="cd16917">
    <property type="entry name" value="HATPase_UhpB-NarQ-NarX-like"/>
    <property type="match status" value="1"/>
</dbReference>
<dbReference type="SUPFAM" id="SSF55874">
    <property type="entry name" value="ATPase domain of HSP90 chaperone/DNA topoisomerase II/histidine kinase"/>
    <property type="match status" value="1"/>
</dbReference>
<dbReference type="InterPro" id="IPR011712">
    <property type="entry name" value="Sig_transdc_His_kin_sub3_dim/P"/>
</dbReference>
<comment type="caution">
    <text evidence="16">The sequence shown here is derived from an EMBL/GenBank/DDBJ whole genome shotgun (WGS) entry which is preliminary data.</text>
</comment>
<keyword evidence="17" id="KW-1185">Reference proteome</keyword>